<evidence type="ECO:0000313" key="2">
    <source>
        <dbReference type="Proteomes" id="UP001647509"/>
    </source>
</evidence>
<reference evidence="1" key="1">
    <citation type="submission" date="2021-05" db="EMBL/GenBank/DDBJ databases">
        <title>Draft genomes of bacteria isolated from model marine particles.</title>
        <authorList>
            <person name="Datta M.S."/>
            <person name="Schwartzman J.A."/>
            <person name="Enke T.N."/>
            <person name="Saavedra J."/>
            <person name="Cermak N."/>
            <person name="Cordero O.X."/>
        </authorList>
    </citation>
    <scope>NUCLEOTIDE SEQUENCE</scope>
    <source>
        <strain evidence="1">I2M19</strain>
    </source>
</reference>
<keyword evidence="1" id="KW-0378">Hydrolase</keyword>
<dbReference type="Proteomes" id="UP001647509">
    <property type="component" value="Unassembled WGS sequence"/>
</dbReference>
<accession>A0ACC5U992</accession>
<name>A0ACC5U992_9FLAO</name>
<keyword evidence="2" id="KW-1185">Reference proteome</keyword>
<organism evidence="1 2">
    <name type="scientific">Pseudotamlana agarivorans</name>
    <dbReference type="NCBI Taxonomy" id="481183"/>
    <lineage>
        <taxon>Bacteria</taxon>
        <taxon>Pseudomonadati</taxon>
        <taxon>Bacteroidota</taxon>
        <taxon>Flavobacteriia</taxon>
        <taxon>Flavobacteriales</taxon>
        <taxon>Flavobacteriaceae</taxon>
        <taxon>Pseudotamlana</taxon>
    </lineage>
</organism>
<gene>
    <name evidence="1" type="ORF">KO493_09325</name>
</gene>
<evidence type="ECO:0000313" key="1">
    <source>
        <dbReference type="EMBL" id="MBU2950898.1"/>
    </source>
</evidence>
<dbReference type="EMBL" id="JAHKPD010000013">
    <property type="protein sequence ID" value="MBU2950898.1"/>
    <property type="molecule type" value="Genomic_DNA"/>
</dbReference>
<protein>
    <submittedName>
        <fullName evidence="1">Glycoside hydrolase family 97 protein</fullName>
    </submittedName>
</protein>
<comment type="caution">
    <text evidence="1">The sequence shown here is derived from an EMBL/GenBank/DDBJ whole genome shotgun (WGS) entry which is preliminary data.</text>
</comment>
<sequence length="638" mass="72038">MKIKPILFLILLTVSLSMQGAQESYPVVSPDGQVKLNLFIKNNSIHYSLDWLGKNMIKSGVLALFEDRKVVVEHHKISNVDHDWEMVWGQQKKMRDHYQELELKVAFNTIKGRFLARVYNEGVAFRFILDDSNGVKDVLLQSSYTPIENSVFYLPNGEQEPLGPLSLKELAAEQEKITKKKKKKALHIPIVIETPKHGFMAVLESDLYESKGFETMKIAVDLNKNALVSKNKGVVAQAAFKSPWRVILLGKTVGDLSVNPVTMNLATPCKIENTDWIKPGKSLWDWRVHGFKAKDGFTYGINNESYYRFIDFAAENDIEYFLIDDAWYTNIEPGQIEMSEKLDLEKVIKYADKKGVDILLYYDRRKGSYGDDKLFDYYKSLGVKGIKYGFMGNKAEFTRDAVKLSSDSQLLIDFHDGPVPLTGVTRTYPNAVTREYCHAQQDSKKAFSPRAFVRMALINGIQGPLDMNNGIFDISGVNAGEREKGPKIRNSLHTTVTAEVARTLIVFSGLVCLPDAPEAYGAKQDIFEFIKKMPVGKWDESKVIHSKIDGYISSARRYNDAWFIGSVHVDGGALDIPLDFLETNKTYTVTYYEDTLQTNSETNAEAYQVRTATVKKGDVVKAEMVAGGGHCMWIRPIN</sequence>
<proteinExistence type="predicted"/>